<evidence type="ECO:0000256" key="10">
    <source>
        <dbReference type="ARBA" id="ARBA00060298"/>
    </source>
</evidence>
<feature type="domain" description="ABC transmembrane type-1" evidence="14">
    <location>
        <begin position="21"/>
        <end position="218"/>
    </location>
</feature>
<feature type="transmembrane region" description="Helical" evidence="13">
    <location>
        <begin position="199"/>
        <end position="221"/>
    </location>
</feature>
<dbReference type="CDD" id="cd06261">
    <property type="entry name" value="TM_PBP2"/>
    <property type="match status" value="1"/>
</dbReference>
<dbReference type="InterPro" id="IPR010065">
    <property type="entry name" value="AA_ABC_transptr_permease_3TM"/>
</dbReference>
<dbReference type="InterPro" id="IPR035906">
    <property type="entry name" value="MetI-like_sf"/>
</dbReference>
<dbReference type="Pfam" id="PF00528">
    <property type="entry name" value="BPD_transp_1"/>
    <property type="match status" value="1"/>
</dbReference>
<keyword evidence="8 13" id="KW-1133">Transmembrane helix</keyword>
<dbReference type="PROSITE" id="PS50928">
    <property type="entry name" value="ABC_TM1"/>
    <property type="match status" value="1"/>
</dbReference>
<feature type="transmembrane region" description="Helical" evidence="13">
    <location>
        <begin position="57"/>
        <end position="80"/>
    </location>
</feature>
<protein>
    <recommendedName>
        <fullName evidence="12">Glutamate/aspartate import permease protein GltK</fullName>
    </recommendedName>
</protein>
<evidence type="ECO:0000313" key="16">
    <source>
        <dbReference type="Proteomes" id="UP000043316"/>
    </source>
</evidence>
<evidence type="ECO:0000313" key="15">
    <source>
        <dbReference type="EMBL" id="CRY54864.1"/>
    </source>
</evidence>
<sequence length="236" mass="25818">MVQLFDVQYMIDSIPAIAKGIPVTLSITLVAFIFGAFIGLAVALLRIYRVAGFTQLVILYVSFMRGTPLVVQIFLAYYGIPVLLRVLAIQTNIGQIPAIYFVYVAFSLNVGAYLSETIRSAILSVAPGQFEAAYSIGMNTPQALSKIVLPQALAVALPNIGNQFIMLLKDTSLAFIAAVPEIMGEAKIIAGRTSQFFEVYVVAALIYWVICLICELILSLLERRSRKHTAKGAKYD</sequence>
<comment type="subcellular location">
    <subcellularLocation>
        <location evidence="1">Cell inner membrane</location>
        <topology evidence="1">Multi-pass membrane protein</topology>
    </subcellularLocation>
    <subcellularLocation>
        <location evidence="13">Cell membrane</location>
        <topology evidence="13">Multi-pass membrane protein</topology>
    </subcellularLocation>
</comment>
<evidence type="ECO:0000256" key="3">
    <source>
        <dbReference type="ARBA" id="ARBA00022448"/>
    </source>
</evidence>
<dbReference type="GO" id="GO:0006865">
    <property type="term" value="P:amino acid transport"/>
    <property type="evidence" value="ECO:0007669"/>
    <property type="project" value="UniProtKB-KW"/>
</dbReference>
<keyword evidence="6 13" id="KW-0812">Transmembrane</keyword>
<keyword evidence="3 13" id="KW-0813">Transport</keyword>
<gene>
    <name evidence="15" type="primary">yecS_4</name>
    <name evidence="15" type="ORF">ERS008476_01832</name>
</gene>
<comment type="similarity">
    <text evidence="2">Belongs to the binding-protein-dependent transport system permease family. HisMQ subfamily.</text>
</comment>
<dbReference type="SUPFAM" id="SSF161098">
    <property type="entry name" value="MetI-like"/>
    <property type="match status" value="1"/>
</dbReference>
<dbReference type="PANTHER" id="PTHR30614:SF43">
    <property type="entry name" value="L-CYSTINE TRANSPORT SYSTEM PERMEASE PROTEIN TCYM"/>
    <property type="match status" value="1"/>
</dbReference>
<keyword evidence="5" id="KW-0997">Cell inner membrane</keyword>
<organism evidence="15 16">
    <name type="scientific">Yersinia intermedia</name>
    <dbReference type="NCBI Taxonomy" id="631"/>
    <lineage>
        <taxon>Bacteria</taxon>
        <taxon>Pseudomonadati</taxon>
        <taxon>Pseudomonadota</taxon>
        <taxon>Gammaproteobacteria</taxon>
        <taxon>Enterobacterales</taxon>
        <taxon>Yersiniaceae</taxon>
        <taxon>Yersinia</taxon>
    </lineage>
</organism>
<keyword evidence="7" id="KW-0029">Amino-acid transport</keyword>
<comment type="function">
    <text evidence="10">Part of the ABC transporter complex GltIJKL involved in glutamate and aspartate uptake. Probably responsible for the translocation of the substrate across the membrane.</text>
</comment>
<dbReference type="FunFam" id="1.10.3720.10:FF:000006">
    <property type="entry name" value="Glutamate/aspartate ABC transporter, permease protein GltK"/>
    <property type="match status" value="1"/>
</dbReference>
<evidence type="ECO:0000256" key="13">
    <source>
        <dbReference type="RuleBase" id="RU363032"/>
    </source>
</evidence>
<name>A0A0H5LUN0_YERIN</name>
<dbReference type="NCBIfam" id="TIGR01726">
    <property type="entry name" value="HEQRo_perm_3TM"/>
    <property type="match status" value="1"/>
</dbReference>
<evidence type="ECO:0000256" key="5">
    <source>
        <dbReference type="ARBA" id="ARBA00022519"/>
    </source>
</evidence>
<evidence type="ECO:0000256" key="1">
    <source>
        <dbReference type="ARBA" id="ARBA00004429"/>
    </source>
</evidence>
<dbReference type="GO" id="GO:0043190">
    <property type="term" value="C:ATP-binding cassette (ABC) transporter complex"/>
    <property type="evidence" value="ECO:0007669"/>
    <property type="project" value="InterPro"/>
</dbReference>
<dbReference type="InterPro" id="IPR043429">
    <property type="entry name" value="ArtM/GltK/GlnP/TcyL/YhdX-like"/>
</dbReference>
<dbReference type="EMBL" id="CWJI01000003">
    <property type="protein sequence ID" value="CRY54864.1"/>
    <property type="molecule type" value="Genomic_DNA"/>
</dbReference>
<dbReference type="GO" id="GO:0022857">
    <property type="term" value="F:transmembrane transporter activity"/>
    <property type="evidence" value="ECO:0007669"/>
    <property type="project" value="InterPro"/>
</dbReference>
<dbReference type="InterPro" id="IPR000515">
    <property type="entry name" value="MetI-like"/>
</dbReference>
<accession>A0A0H5LUN0</accession>
<dbReference type="RefSeq" id="WP_053009499.1">
    <property type="nucleotide sequence ID" value="NZ_CWJI01000003.1"/>
</dbReference>
<feature type="transmembrane region" description="Helical" evidence="13">
    <location>
        <begin position="92"/>
        <end position="114"/>
    </location>
</feature>
<dbReference type="AlphaFoldDB" id="A0A0H5LUN0"/>
<evidence type="ECO:0000256" key="2">
    <source>
        <dbReference type="ARBA" id="ARBA00010072"/>
    </source>
</evidence>
<reference evidence="16" key="1">
    <citation type="submission" date="2015-03" db="EMBL/GenBank/DDBJ databases">
        <authorList>
            <consortium name="Pathogen Informatics"/>
        </authorList>
    </citation>
    <scope>NUCLEOTIDE SEQUENCE [LARGE SCALE GENOMIC DNA]</scope>
    <source>
        <strain evidence="16">R148</strain>
    </source>
</reference>
<evidence type="ECO:0000256" key="9">
    <source>
        <dbReference type="ARBA" id="ARBA00023136"/>
    </source>
</evidence>
<evidence type="ECO:0000256" key="7">
    <source>
        <dbReference type="ARBA" id="ARBA00022970"/>
    </source>
</evidence>
<keyword evidence="9 13" id="KW-0472">Membrane</keyword>
<feature type="transmembrane region" description="Helical" evidence="13">
    <location>
        <begin position="20"/>
        <end position="45"/>
    </location>
</feature>
<evidence type="ECO:0000259" key="14">
    <source>
        <dbReference type="PROSITE" id="PS50928"/>
    </source>
</evidence>
<evidence type="ECO:0000256" key="12">
    <source>
        <dbReference type="ARBA" id="ARBA00073645"/>
    </source>
</evidence>
<proteinExistence type="inferred from homology"/>
<keyword evidence="4" id="KW-1003">Cell membrane</keyword>
<dbReference type="Gene3D" id="1.10.3720.10">
    <property type="entry name" value="MetI-like"/>
    <property type="match status" value="1"/>
</dbReference>
<evidence type="ECO:0000256" key="8">
    <source>
        <dbReference type="ARBA" id="ARBA00022989"/>
    </source>
</evidence>
<comment type="subunit">
    <text evidence="11">The complex is composed of two ATP-binding proteins (GltL), two transmembrane proteins (GltJ and GltK) and a solute-binding protein (GltI).</text>
</comment>
<evidence type="ECO:0000256" key="6">
    <source>
        <dbReference type="ARBA" id="ARBA00022692"/>
    </source>
</evidence>
<evidence type="ECO:0000256" key="11">
    <source>
        <dbReference type="ARBA" id="ARBA00062718"/>
    </source>
</evidence>
<dbReference type="Proteomes" id="UP000043316">
    <property type="component" value="Unassembled WGS sequence"/>
</dbReference>
<evidence type="ECO:0000256" key="4">
    <source>
        <dbReference type="ARBA" id="ARBA00022475"/>
    </source>
</evidence>
<dbReference type="PANTHER" id="PTHR30614">
    <property type="entry name" value="MEMBRANE COMPONENT OF AMINO ACID ABC TRANSPORTER"/>
    <property type="match status" value="1"/>
</dbReference>